<feature type="compositionally biased region" description="Polar residues" evidence="1">
    <location>
        <begin position="19"/>
        <end position="40"/>
    </location>
</feature>
<sequence length="106" mass="11551">RRGQVMNSESIRTSSASSRLKTNKVSASSYTSQGRPSSVGSRLGPVISKLTRFGSSSSEMKITPGDQIDHESNQGRQEFYDQLCYLIRQKLKVATSSSSSKSKKAS</sequence>
<gene>
    <name evidence="2" type="ORF">PFISCL1PPCAC_8140</name>
</gene>
<dbReference type="AlphaFoldDB" id="A0AAV5VF39"/>
<feature type="non-terminal residue" evidence="2">
    <location>
        <position position="1"/>
    </location>
</feature>
<evidence type="ECO:0000313" key="3">
    <source>
        <dbReference type="Proteomes" id="UP001432322"/>
    </source>
</evidence>
<keyword evidence="3" id="KW-1185">Reference proteome</keyword>
<evidence type="ECO:0000313" key="2">
    <source>
        <dbReference type="EMBL" id="GMT16843.1"/>
    </source>
</evidence>
<comment type="caution">
    <text evidence="2">The sequence shown here is derived from an EMBL/GenBank/DDBJ whole genome shotgun (WGS) entry which is preliminary data.</text>
</comment>
<reference evidence="2" key="1">
    <citation type="submission" date="2023-10" db="EMBL/GenBank/DDBJ databases">
        <title>Genome assembly of Pristionchus species.</title>
        <authorList>
            <person name="Yoshida K."/>
            <person name="Sommer R.J."/>
        </authorList>
    </citation>
    <scope>NUCLEOTIDE SEQUENCE</scope>
    <source>
        <strain evidence="2">RS5133</strain>
    </source>
</reference>
<proteinExistence type="predicted"/>
<dbReference type="EMBL" id="BTSY01000002">
    <property type="protein sequence ID" value="GMT16843.1"/>
    <property type="molecule type" value="Genomic_DNA"/>
</dbReference>
<dbReference type="Proteomes" id="UP001432322">
    <property type="component" value="Unassembled WGS sequence"/>
</dbReference>
<name>A0AAV5VF39_9BILA</name>
<organism evidence="2 3">
    <name type="scientific">Pristionchus fissidentatus</name>
    <dbReference type="NCBI Taxonomy" id="1538716"/>
    <lineage>
        <taxon>Eukaryota</taxon>
        <taxon>Metazoa</taxon>
        <taxon>Ecdysozoa</taxon>
        <taxon>Nematoda</taxon>
        <taxon>Chromadorea</taxon>
        <taxon>Rhabditida</taxon>
        <taxon>Rhabditina</taxon>
        <taxon>Diplogasteromorpha</taxon>
        <taxon>Diplogasteroidea</taxon>
        <taxon>Neodiplogasteridae</taxon>
        <taxon>Pristionchus</taxon>
    </lineage>
</organism>
<feature type="compositionally biased region" description="Low complexity" evidence="1">
    <location>
        <begin position="8"/>
        <end position="18"/>
    </location>
</feature>
<accession>A0AAV5VF39</accession>
<feature type="region of interest" description="Disordered" evidence="1">
    <location>
        <begin position="1"/>
        <end position="74"/>
    </location>
</feature>
<evidence type="ECO:0000256" key="1">
    <source>
        <dbReference type="SAM" id="MobiDB-lite"/>
    </source>
</evidence>
<protein>
    <submittedName>
        <fullName evidence="2">Uncharacterized protein</fullName>
    </submittedName>
</protein>